<sequence length="40" mass="4780">QILMGRMKIEENFSGLLNLKILILTRLPPMKKMEQKRRNP</sequence>
<feature type="non-terminal residue" evidence="1">
    <location>
        <position position="1"/>
    </location>
</feature>
<evidence type="ECO:0000313" key="1">
    <source>
        <dbReference type="EMBL" id="MCI56249.1"/>
    </source>
</evidence>
<keyword evidence="2" id="KW-1185">Reference proteome</keyword>
<accession>A0A392T5D3</accession>
<evidence type="ECO:0000313" key="2">
    <source>
        <dbReference type="Proteomes" id="UP000265520"/>
    </source>
</evidence>
<name>A0A392T5D3_9FABA</name>
<dbReference type="EMBL" id="LXQA010509372">
    <property type="protein sequence ID" value="MCI56249.1"/>
    <property type="molecule type" value="Genomic_DNA"/>
</dbReference>
<organism evidence="1 2">
    <name type="scientific">Trifolium medium</name>
    <dbReference type="NCBI Taxonomy" id="97028"/>
    <lineage>
        <taxon>Eukaryota</taxon>
        <taxon>Viridiplantae</taxon>
        <taxon>Streptophyta</taxon>
        <taxon>Embryophyta</taxon>
        <taxon>Tracheophyta</taxon>
        <taxon>Spermatophyta</taxon>
        <taxon>Magnoliopsida</taxon>
        <taxon>eudicotyledons</taxon>
        <taxon>Gunneridae</taxon>
        <taxon>Pentapetalae</taxon>
        <taxon>rosids</taxon>
        <taxon>fabids</taxon>
        <taxon>Fabales</taxon>
        <taxon>Fabaceae</taxon>
        <taxon>Papilionoideae</taxon>
        <taxon>50 kb inversion clade</taxon>
        <taxon>NPAAA clade</taxon>
        <taxon>Hologalegina</taxon>
        <taxon>IRL clade</taxon>
        <taxon>Trifolieae</taxon>
        <taxon>Trifolium</taxon>
    </lineage>
</organism>
<reference evidence="1 2" key="1">
    <citation type="journal article" date="2018" name="Front. Plant Sci.">
        <title>Red Clover (Trifolium pratense) and Zigzag Clover (T. medium) - A Picture of Genomic Similarities and Differences.</title>
        <authorList>
            <person name="Dluhosova J."/>
            <person name="Istvanek J."/>
            <person name="Nedelnik J."/>
            <person name="Repkova J."/>
        </authorList>
    </citation>
    <scope>NUCLEOTIDE SEQUENCE [LARGE SCALE GENOMIC DNA]</scope>
    <source>
        <strain evidence="2">cv. 10/8</strain>
        <tissue evidence="1">Leaf</tissue>
    </source>
</reference>
<proteinExistence type="predicted"/>
<protein>
    <submittedName>
        <fullName evidence="1">Uncharacterized protein</fullName>
    </submittedName>
</protein>
<comment type="caution">
    <text evidence="1">The sequence shown here is derived from an EMBL/GenBank/DDBJ whole genome shotgun (WGS) entry which is preliminary data.</text>
</comment>
<dbReference type="AlphaFoldDB" id="A0A392T5D3"/>
<dbReference type="Proteomes" id="UP000265520">
    <property type="component" value="Unassembled WGS sequence"/>
</dbReference>